<protein>
    <submittedName>
        <fullName evidence="8">Uncharacterized protein</fullName>
    </submittedName>
</protein>
<evidence type="ECO:0000256" key="3">
    <source>
        <dbReference type="ARBA" id="ARBA00022989"/>
    </source>
</evidence>
<keyword evidence="7" id="KW-0732">Signal</keyword>
<evidence type="ECO:0000313" key="8">
    <source>
        <dbReference type="EMBL" id="KAK3215534.1"/>
    </source>
</evidence>
<dbReference type="Proteomes" id="UP001280581">
    <property type="component" value="Unassembled WGS sequence"/>
</dbReference>
<feature type="transmembrane region" description="Helical" evidence="6">
    <location>
        <begin position="204"/>
        <end position="226"/>
    </location>
</feature>
<feature type="transmembrane region" description="Helical" evidence="6">
    <location>
        <begin position="330"/>
        <end position="358"/>
    </location>
</feature>
<keyword evidence="3 6" id="KW-1133">Transmembrane helix</keyword>
<feature type="transmembrane region" description="Helical" evidence="6">
    <location>
        <begin position="169"/>
        <end position="192"/>
    </location>
</feature>
<sequence>MLRNTRVAASAALVLLCANVHAQTITSAPTATSASAPSITAVSSCHAHATVQYCVVGSEEYQVVGPTATEEFEPKYTSCHKHSSDTYCVNSKGDDVQILIEDTESTGGETSHDHEHEEGHDHGSGVVEGDADEAGGVHCHEHAGVPHCVGGSESSAEPTCERVDRDYNIPLRVGLLFVILATSALGVFAPILMTKFTRMSHQSIIFVAAKQFGTGVIISTAFVHLFTHAGLMLNDPCVGELNYEATTAAIFMGGLFLSFLVDYISKRFLLSRQTKRASPDAETAALPSDDRKTVSPSGSAVIPAHGHTENVDLHSEGDAKLNVLVLETGIIFHSLLIGLTLVVSGDSFFITLFIVILFHQMFEGLALGTCIAALPASVASTLTKLAMGTGFALITPCGYSGVGGDSRDASEGLVAWEFGYGWGGEDGGGDV</sequence>
<evidence type="ECO:0000256" key="2">
    <source>
        <dbReference type="ARBA" id="ARBA00022692"/>
    </source>
</evidence>
<dbReference type="GO" id="GO:0005385">
    <property type="term" value="F:zinc ion transmembrane transporter activity"/>
    <property type="evidence" value="ECO:0007669"/>
    <property type="project" value="TreeGrafter"/>
</dbReference>
<dbReference type="PANTHER" id="PTHR11040:SF44">
    <property type="entry name" value="PROTEIN ZNTC-RELATED"/>
    <property type="match status" value="1"/>
</dbReference>
<evidence type="ECO:0000256" key="7">
    <source>
        <dbReference type="SAM" id="SignalP"/>
    </source>
</evidence>
<dbReference type="InterPro" id="IPR003689">
    <property type="entry name" value="ZIP"/>
</dbReference>
<dbReference type="Pfam" id="PF02535">
    <property type="entry name" value="Zip"/>
    <property type="match status" value="1"/>
</dbReference>
<keyword evidence="4 6" id="KW-0472">Membrane</keyword>
<gene>
    <name evidence="8" type="ORF">GRF29_8g320915</name>
</gene>
<evidence type="ECO:0000256" key="1">
    <source>
        <dbReference type="ARBA" id="ARBA00004141"/>
    </source>
</evidence>
<evidence type="ECO:0000256" key="6">
    <source>
        <dbReference type="SAM" id="Phobius"/>
    </source>
</evidence>
<keyword evidence="9" id="KW-1185">Reference proteome</keyword>
<reference evidence="8 9" key="1">
    <citation type="submission" date="2021-02" db="EMBL/GenBank/DDBJ databases">
        <title>Genome assembly of Pseudopithomyces chartarum.</title>
        <authorList>
            <person name="Jauregui R."/>
            <person name="Singh J."/>
            <person name="Voisey C."/>
        </authorList>
    </citation>
    <scope>NUCLEOTIDE SEQUENCE [LARGE SCALE GENOMIC DNA]</scope>
    <source>
        <strain evidence="8 9">AGR01</strain>
    </source>
</reference>
<feature type="region of interest" description="Disordered" evidence="5">
    <location>
        <begin position="105"/>
        <end position="132"/>
    </location>
</feature>
<proteinExistence type="predicted"/>
<feature type="transmembrane region" description="Helical" evidence="6">
    <location>
        <begin position="364"/>
        <end position="383"/>
    </location>
</feature>
<dbReference type="AlphaFoldDB" id="A0AAN6M6K0"/>
<feature type="compositionally biased region" description="Basic and acidic residues" evidence="5">
    <location>
        <begin position="110"/>
        <end position="123"/>
    </location>
</feature>
<dbReference type="GO" id="GO:0005886">
    <property type="term" value="C:plasma membrane"/>
    <property type="evidence" value="ECO:0007669"/>
    <property type="project" value="TreeGrafter"/>
</dbReference>
<comment type="caution">
    <text evidence="8">The sequence shown here is derived from an EMBL/GenBank/DDBJ whole genome shotgun (WGS) entry which is preliminary data.</text>
</comment>
<organism evidence="8 9">
    <name type="scientific">Pseudopithomyces chartarum</name>
    <dbReference type="NCBI Taxonomy" id="1892770"/>
    <lineage>
        <taxon>Eukaryota</taxon>
        <taxon>Fungi</taxon>
        <taxon>Dikarya</taxon>
        <taxon>Ascomycota</taxon>
        <taxon>Pezizomycotina</taxon>
        <taxon>Dothideomycetes</taxon>
        <taxon>Pleosporomycetidae</taxon>
        <taxon>Pleosporales</taxon>
        <taxon>Massarineae</taxon>
        <taxon>Didymosphaeriaceae</taxon>
        <taxon>Pseudopithomyces</taxon>
    </lineage>
</organism>
<feature type="transmembrane region" description="Helical" evidence="6">
    <location>
        <begin position="246"/>
        <end position="265"/>
    </location>
</feature>
<comment type="subcellular location">
    <subcellularLocation>
        <location evidence="1">Membrane</location>
        <topology evidence="1">Multi-pass membrane protein</topology>
    </subcellularLocation>
</comment>
<name>A0AAN6M6K0_9PLEO</name>
<dbReference type="EMBL" id="WVTA01000002">
    <property type="protein sequence ID" value="KAK3215534.1"/>
    <property type="molecule type" value="Genomic_DNA"/>
</dbReference>
<evidence type="ECO:0000256" key="5">
    <source>
        <dbReference type="SAM" id="MobiDB-lite"/>
    </source>
</evidence>
<feature type="signal peptide" evidence="7">
    <location>
        <begin position="1"/>
        <end position="22"/>
    </location>
</feature>
<accession>A0AAN6M6K0</accession>
<dbReference type="PANTHER" id="PTHR11040">
    <property type="entry name" value="ZINC/IRON TRANSPORTER"/>
    <property type="match status" value="1"/>
</dbReference>
<evidence type="ECO:0000313" key="9">
    <source>
        <dbReference type="Proteomes" id="UP001280581"/>
    </source>
</evidence>
<feature type="chain" id="PRO_5042841661" evidence="7">
    <location>
        <begin position="23"/>
        <end position="431"/>
    </location>
</feature>
<evidence type="ECO:0000256" key="4">
    <source>
        <dbReference type="ARBA" id="ARBA00023136"/>
    </source>
</evidence>
<keyword evidence="2 6" id="KW-0812">Transmembrane</keyword>